<dbReference type="NCBIfam" id="TIGR03083">
    <property type="entry name" value="maleylpyruvate isomerase family mycothiol-dependent enzyme"/>
    <property type="match status" value="1"/>
</dbReference>
<evidence type="ECO:0008006" key="4">
    <source>
        <dbReference type="Google" id="ProtNLM"/>
    </source>
</evidence>
<sequence length="225" mass="24775">MSRYAQSERQALSDTLLAVGPDQPTECEGWLTRDLATHLVVRDRRPDLQAAMLVPPLRERAERGQEALAGRPWTDLVEDVRSGPPAWSPLRLGPLDEAINTAEFFVHHEDVRRAQPDWAPRELDPDLERALWSATKVVGRLALRTAPVGVEPRRTRPAPHRRPPRAPGGAGGGRGGRGRAVRLRPPPGRAGRARRRRRGGRAAARTRPAAGSHPTGWRLPDLAAT</sequence>
<reference evidence="3" key="1">
    <citation type="journal article" date="2019" name="Int. J. Syst. Evol. Microbiol.">
        <title>The Global Catalogue of Microorganisms (GCM) 10K type strain sequencing project: providing services to taxonomists for standard genome sequencing and annotation.</title>
        <authorList>
            <consortium name="The Broad Institute Genomics Platform"/>
            <consortium name="The Broad Institute Genome Sequencing Center for Infectious Disease"/>
            <person name="Wu L."/>
            <person name="Ma J."/>
        </authorList>
    </citation>
    <scope>NUCLEOTIDE SEQUENCE [LARGE SCALE GENOMIC DNA]</scope>
    <source>
        <strain evidence="3">NBRC 108730</strain>
    </source>
</reference>
<feature type="compositionally biased region" description="Basic residues" evidence="1">
    <location>
        <begin position="191"/>
        <end position="200"/>
    </location>
</feature>
<accession>A0ABQ6JA60</accession>
<evidence type="ECO:0000256" key="1">
    <source>
        <dbReference type="SAM" id="MobiDB-lite"/>
    </source>
</evidence>
<dbReference type="InterPro" id="IPR017517">
    <property type="entry name" value="Maleyloyr_isom"/>
</dbReference>
<dbReference type="SUPFAM" id="SSF109854">
    <property type="entry name" value="DinB/YfiT-like putative metalloenzymes"/>
    <property type="match status" value="1"/>
</dbReference>
<feature type="compositionally biased region" description="Basic residues" evidence="1">
    <location>
        <begin position="155"/>
        <end position="164"/>
    </location>
</feature>
<gene>
    <name evidence="2" type="ORF">GCM10025868_03300</name>
</gene>
<organism evidence="2 3">
    <name type="scientific">Angustibacter aerolatus</name>
    <dbReference type="NCBI Taxonomy" id="1162965"/>
    <lineage>
        <taxon>Bacteria</taxon>
        <taxon>Bacillati</taxon>
        <taxon>Actinomycetota</taxon>
        <taxon>Actinomycetes</taxon>
        <taxon>Kineosporiales</taxon>
        <taxon>Kineosporiaceae</taxon>
    </lineage>
</organism>
<name>A0ABQ6JA60_9ACTN</name>
<evidence type="ECO:0000313" key="2">
    <source>
        <dbReference type="EMBL" id="GMA85080.1"/>
    </source>
</evidence>
<dbReference type="InterPro" id="IPR017519">
    <property type="entry name" value="CHP03085"/>
</dbReference>
<keyword evidence="3" id="KW-1185">Reference proteome</keyword>
<dbReference type="EMBL" id="BSUZ01000001">
    <property type="protein sequence ID" value="GMA85080.1"/>
    <property type="molecule type" value="Genomic_DNA"/>
</dbReference>
<feature type="compositionally biased region" description="Low complexity" evidence="1">
    <location>
        <begin position="201"/>
        <end position="211"/>
    </location>
</feature>
<dbReference type="InterPro" id="IPR034660">
    <property type="entry name" value="DinB/YfiT-like"/>
</dbReference>
<evidence type="ECO:0000313" key="3">
    <source>
        <dbReference type="Proteomes" id="UP001157017"/>
    </source>
</evidence>
<comment type="caution">
    <text evidence="2">The sequence shown here is derived from an EMBL/GenBank/DDBJ whole genome shotgun (WGS) entry which is preliminary data.</text>
</comment>
<dbReference type="NCBIfam" id="TIGR03085">
    <property type="entry name" value="TIGR03085 family metal-binding protein"/>
    <property type="match status" value="1"/>
</dbReference>
<protein>
    <recommendedName>
        <fullName evidence="4">TIGR03085 family protein</fullName>
    </recommendedName>
</protein>
<feature type="region of interest" description="Disordered" evidence="1">
    <location>
        <begin position="148"/>
        <end position="225"/>
    </location>
</feature>
<dbReference type="Proteomes" id="UP001157017">
    <property type="component" value="Unassembled WGS sequence"/>
</dbReference>
<proteinExistence type="predicted"/>